<evidence type="ECO:0000256" key="1">
    <source>
        <dbReference type="SAM" id="SignalP"/>
    </source>
</evidence>
<reference evidence="3" key="1">
    <citation type="submission" date="2019-01" db="EMBL/GenBank/DDBJ databases">
        <title>Sphingorhabdus lacus sp.nov., isolated from an oligotrophic freshwater lake.</title>
        <authorList>
            <person name="Park M."/>
        </authorList>
    </citation>
    <scope>NUCLEOTIDE SEQUENCE [LARGE SCALE GENOMIC DNA]</scope>
    <source>
        <strain evidence="3">IMCC1753</strain>
    </source>
</reference>
<feature type="signal peptide" evidence="1">
    <location>
        <begin position="1"/>
        <end position="29"/>
    </location>
</feature>
<dbReference type="RefSeq" id="WP_158898636.1">
    <property type="nucleotide sequence ID" value="NZ_CP035733.1"/>
</dbReference>
<organism evidence="2 3">
    <name type="scientific">Sphingorhabdus lacus</name>
    <dbReference type="NCBI Taxonomy" id="392610"/>
    <lineage>
        <taxon>Bacteria</taxon>
        <taxon>Pseudomonadati</taxon>
        <taxon>Pseudomonadota</taxon>
        <taxon>Alphaproteobacteria</taxon>
        <taxon>Sphingomonadales</taxon>
        <taxon>Sphingomonadaceae</taxon>
        <taxon>Sphingorhabdus</taxon>
    </lineage>
</organism>
<keyword evidence="1" id="KW-0732">Signal</keyword>
<dbReference type="Proteomes" id="UP000428803">
    <property type="component" value="Chromosome"/>
</dbReference>
<keyword evidence="3" id="KW-1185">Reference proteome</keyword>
<gene>
    <name evidence="2" type="ORF">EUU25_04360</name>
</gene>
<accession>A0A6I6L6A6</accession>
<protein>
    <submittedName>
        <fullName evidence="2">YbjN domain-containing protein</fullName>
    </submittedName>
</protein>
<dbReference type="KEGG" id="slaa:EUU25_04360"/>
<evidence type="ECO:0000313" key="3">
    <source>
        <dbReference type="Proteomes" id="UP000428803"/>
    </source>
</evidence>
<sequence length="180" mass="20667">MKAAREEQVLTKFFTIIALAGAATATAHAEDTPAPPATTEAAISEMMPCSKVRTNTGTPASTENALNNYRLKFEKVDDASFKVFDGELFYYIDFYKNDEGFHSLAFNIRFEKIKVGMKEINEWNEKRRFTRAYLTKDKMAVLEMDLNMEYGGMADCQFQDNLYVWLDSLGRFHDTIYKMN</sequence>
<proteinExistence type="predicted"/>
<name>A0A6I6L6A6_9SPHN</name>
<dbReference type="EMBL" id="CP035733">
    <property type="protein sequence ID" value="QGY79918.1"/>
    <property type="molecule type" value="Genomic_DNA"/>
</dbReference>
<dbReference type="Pfam" id="PF10722">
    <property type="entry name" value="YbjN"/>
    <property type="match status" value="1"/>
</dbReference>
<dbReference type="AlphaFoldDB" id="A0A6I6L6A6"/>
<dbReference type="OrthoDB" id="33037at2"/>
<evidence type="ECO:0000313" key="2">
    <source>
        <dbReference type="EMBL" id="QGY79918.1"/>
    </source>
</evidence>
<dbReference type="InterPro" id="IPR019660">
    <property type="entry name" value="Put_sensory_transdc_reg_YbjN"/>
</dbReference>
<feature type="chain" id="PRO_5026266271" evidence="1">
    <location>
        <begin position="30"/>
        <end position="180"/>
    </location>
</feature>